<sequence length="222" mass="24297">MIHPNMLKITEKHIVLQSPVKLKTLSSGVVGPGFGSHHIFVNRHVDKNYQCTNHREDMERYLEENGFQPKESVGMMTAVKLEDVAYTWLEEQDMSLLIVVTAGTGNAVDAANSENHSSEFQPGTINTWIFVNGTLSEEAFVQSIVTATEAKVRALESLEVKDPITGTSATGTSTDSILVGATQQGTNLEYAGTITPLGKLISKGVYTCTREAVEKSLKRKMH</sequence>
<dbReference type="PANTHER" id="PTHR35336:SF5">
    <property type="entry name" value="ADENOSYLCOBINAMIDE AMIDOHYDROLASE"/>
    <property type="match status" value="1"/>
</dbReference>
<dbReference type="InterPro" id="IPR052209">
    <property type="entry name" value="CbiZ"/>
</dbReference>
<comment type="caution">
    <text evidence="1">The sequence shown here is derived from an EMBL/GenBank/DDBJ whole genome shotgun (WGS) entry which is preliminary data.</text>
</comment>
<reference evidence="1" key="2">
    <citation type="submission" date="2020-09" db="EMBL/GenBank/DDBJ databases">
        <authorList>
            <person name="Sun Q."/>
            <person name="Zhou Y."/>
        </authorList>
    </citation>
    <scope>NUCLEOTIDE SEQUENCE</scope>
    <source>
        <strain evidence="1">CGMCC 1.12360</strain>
    </source>
</reference>
<dbReference type="Pfam" id="PF01955">
    <property type="entry name" value="CbiZ"/>
    <property type="match status" value="1"/>
</dbReference>
<evidence type="ECO:0008006" key="3">
    <source>
        <dbReference type="Google" id="ProtNLM"/>
    </source>
</evidence>
<evidence type="ECO:0000313" key="2">
    <source>
        <dbReference type="Proteomes" id="UP000602050"/>
    </source>
</evidence>
<reference evidence="1" key="1">
    <citation type="journal article" date="2014" name="Int. J. Syst. Evol. Microbiol.">
        <title>Complete genome sequence of Corynebacterium casei LMG S-19264T (=DSM 44701T), isolated from a smear-ripened cheese.</title>
        <authorList>
            <consortium name="US DOE Joint Genome Institute (JGI-PGF)"/>
            <person name="Walter F."/>
            <person name="Albersmeier A."/>
            <person name="Kalinowski J."/>
            <person name="Ruckert C."/>
        </authorList>
    </citation>
    <scope>NUCLEOTIDE SEQUENCE</scope>
    <source>
        <strain evidence="1">CGMCC 1.12360</strain>
    </source>
</reference>
<dbReference type="PANTHER" id="PTHR35336">
    <property type="entry name" value="ADENOSYLCOBINAMIDE AMIDOHYDROLASE"/>
    <property type="match status" value="1"/>
</dbReference>
<protein>
    <recommendedName>
        <fullName evidence="3">Adenosylcobinamide amidohydrolase</fullName>
    </recommendedName>
</protein>
<dbReference type="InterPro" id="IPR002808">
    <property type="entry name" value="AdoCbi_amidolase"/>
</dbReference>
<accession>A0A8J2ZSN9</accession>
<dbReference type="AlphaFoldDB" id="A0A8J2ZSN9"/>
<keyword evidence="2" id="KW-1185">Reference proteome</keyword>
<evidence type="ECO:0000313" key="1">
    <source>
        <dbReference type="EMBL" id="GGH74535.1"/>
    </source>
</evidence>
<dbReference type="Proteomes" id="UP000602050">
    <property type="component" value="Unassembled WGS sequence"/>
</dbReference>
<organism evidence="1 2">
    <name type="scientific">Compostibacillus humi</name>
    <dbReference type="NCBI Taxonomy" id="1245525"/>
    <lineage>
        <taxon>Bacteria</taxon>
        <taxon>Bacillati</taxon>
        <taxon>Bacillota</taxon>
        <taxon>Bacilli</taxon>
        <taxon>Bacillales</taxon>
        <taxon>Bacillaceae</taxon>
        <taxon>Compostibacillus</taxon>
    </lineage>
</organism>
<dbReference type="EMBL" id="BMEV01000019">
    <property type="protein sequence ID" value="GGH74535.1"/>
    <property type="molecule type" value="Genomic_DNA"/>
</dbReference>
<gene>
    <name evidence="1" type="ORF">GCM10010978_13500</name>
</gene>
<name>A0A8J2ZSN9_9BACI</name>
<proteinExistence type="predicted"/>